<accession>A0AAV5EY27</accession>
<organism evidence="2 3">
    <name type="scientific">Eleusine coracana subsp. coracana</name>
    <dbReference type="NCBI Taxonomy" id="191504"/>
    <lineage>
        <taxon>Eukaryota</taxon>
        <taxon>Viridiplantae</taxon>
        <taxon>Streptophyta</taxon>
        <taxon>Embryophyta</taxon>
        <taxon>Tracheophyta</taxon>
        <taxon>Spermatophyta</taxon>
        <taxon>Magnoliopsida</taxon>
        <taxon>Liliopsida</taxon>
        <taxon>Poales</taxon>
        <taxon>Poaceae</taxon>
        <taxon>PACMAD clade</taxon>
        <taxon>Chloridoideae</taxon>
        <taxon>Cynodonteae</taxon>
        <taxon>Eleusininae</taxon>
        <taxon>Eleusine</taxon>
    </lineage>
</organism>
<reference evidence="2" key="2">
    <citation type="submission" date="2021-12" db="EMBL/GenBank/DDBJ databases">
        <title>Resequencing data analysis of finger millet.</title>
        <authorList>
            <person name="Hatakeyama M."/>
            <person name="Aluri S."/>
            <person name="Balachadran M.T."/>
            <person name="Sivarajan S.R."/>
            <person name="Poveda L."/>
            <person name="Shimizu-Inatsugi R."/>
            <person name="Schlapbach R."/>
            <person name="Sreeman S.M."/>
            <person name="Shimizu K.K."/>
        </authorList>
    </citation>
    <scope>NUCLEOTIDE SEQUENCE</scope>
</reference>
<dbReference type="AlphaFoldDB" id="A0AAV5EY27"/>
<reference evidence="2" key="1">
    <citation type="journal article" date="2018" name="DNA Res.">
        <title>Multiple hybrid de novo genome assembly of finger millet, an orphan allotetraploid crop.</title>
        <authorList>
            <person name="Hatakeyama M."/>
            <person name="Aluri S."/>
            <person name="Balachadran M.T."/>
            <person name="Sivarajan S.R."/>
            <person name="Patrignani A."/>
            <person name="Gruter S."/>
            <person name="Poveda L."/>
            <person name="Shimizu-Inatsugi R."/>
            <person name="Baeten J."/>
            <person name="Francoijs K.J."/>
            <person name="Nataraja K.N."/>
            <person name="Reddy Y.A.N."/>
            <person name="Phadnis S."/>
            <person name="Ravikumar R.L."/>
            <person name="Schlapbach R."/>
            <person name="Sreeman S.M."/>
            <person name="Shimizu K.K."/>
        </authorList>
    </citation>
    <scope>NUCLEOTIDE SEQUENCE</scope>
</reference>
<feature type="compositionally biased region" description="Basic and acidic residues" evidence="1">
    <location>
        <begin position="118"/>
        <end position="134"/>
    </location>
</feature>
<keyword evidence="3" id="KW-1185">Reference proteome</keyword>
<feature type="region of interest" description="Disordered" evidence="1">
    <location>
        <begin position="1"/>
        <end position="352"/>
    </location>
</feature>
<comment type="caution">
    <text evidence="2">The sequence shown here is derived from an EMBL/GenBank/DDBJ whole genome shotgun (WGS) entry which is preliminary data.</text>
</comment>
<name>A0AAV5EY27_ELECO</name>
<feature type="compositionally biased region" description="Basic and acidic residues" evidence="1">
    <location>
        <begin position="246"/>
        <end position="258"/>
    </location>
</feature>
<feature type="compositionally biased region" description="Basic and acidic residues" evidence="1">
    <location>
        <begin position="1"/>
        <end position="12"/>
    </location>
</feature>
<sequence length="352" mass="38607">MTDHSKVKDKESLVAAEALSPETDHGDNNKLIESGKKVETPHALIKKRGRPPAAKLQGKKPSRTKQGSGLNSEKVDPVSDSGRIITRQKTKEDAKSSSNKVAEGESVMKQQKYSLKLQNKDFVSDKDADVDSNLKEMVSATETDKTKDQQEDSGVSKRKHLQEAEGVAYDDGDVEMLQLKKERWEFTDDEQDSYPDAASDMPHGRRGKGSSSLQMEGGKTGTPQCDGGNPPKRRGRLKGKVKGKGAWKDIWETPEPGRRITRSTAKAEDDGVKASNKDKAGSTKNAEESNDKAGNEDNTSDNEVKSSEAVDGSKTYSHSTKRKFKEQEDESSEEKAPAKASTGKKRGRKSRK</sequence>
<evidence type="ECO:0000313" key="3">
    <source>
        <dbReference type="Proteomes" id="UP001054889"/>
    </source>
</evidence>
<protein>
    <submittedName>
        <fullName evidence="2">Uncharacterized protein</fullName>
    </submittedName>
</protein>
<feature type="compositionally biased region" description="Basic residues" evidence="1">
    <location>
        <begin position="231"/>
        <end position="245"/>
    </location>
</feature>
<feature type="compositionally biased region" description="Basic and acidic residues" evidence="1">
    <location>
        <begin position="265"/>
        <end position="295"/>
    </location>
</feature>
<evidence type="ECO:0000256" key="1">
    <source>
        <dbReference type="SAM" id="MobiDB-lite"/>
    </source>
</evidence>
<feature type="compositionally biased region" description="Basic and acidic residues" evidence="1">
    <location>
        <begin position="22"/>
        <end position="40"/>
    </location>
</feature>
<feature type="compositionally biased region" description="Basic residues" evidence="1">
    <location>
        <begin position="342"/>
        <end position="352"/>
    </location>
</feature>
<gene>
    <name evidence="2" type="primary">gb15123</name>
    <name evidence="2" type="ORF">PR202_gb15123</name>
</gene>
<feature type="compositionally biased region" description="Polar residues" evidence="1">
    <location>
        <begin position="108"/>
        <end position="117"/>
    </location>
</feature>
<dbReference type="Proteomes" id="UP001054889">
    <property type="component" value="Unassembled WGS sequence"/>
</dbReference>
<evidence type="ECO:0000313" key="2">
    <source>
        <dbReference type="EMBL" id="GJN27130.1"/>
    </source>
</evidence>
<dbReference type="EMBL" id="BQKI01000079">
    <property type="protein sequence ID" value="GJN27130.1"/>
    <property type="molecule type" value="Genomic_DNA"/>
</dbReference>
<proteinExistence type="predicted"/>